<dbReference type="RefSeq" id="WP_271215697.1">
    <property type="nucleotide sequence ID" value="NZ_BAAAVD010000006.1"/>
</dbReference>
<organism evidence="2 3">
    <name type="scientific">Streptosporangium carneum</name>
    <dbReference type="NCBI Taxonomy" id="47481"/>
    <lineage>
        <taxon>Bacteria</taxon>
        <taxon>Bacillati</taxon>
        <taxon>Actinomycetota</taxon>
        <taxon>Actinomycetes</taxon>
        <taxon>Streptosporangiales</taxon>
        <taxon>Streptosporangiaceae</taxon>
        <taxon>Streptosporangium</taxon>
    </lineage>
</organism>
<gene>
    <name evidence="2" type="ORF">GCM10017600_05370</name>
</gene>
<feature type="compositionally biased region" description="Acidic residues" evidence="1">
    <location>
        <begin position="28"/>
        <end position="45"/>
    </location>
</feature>
<evidence type="ECO:0000313" key="3">
    <source>
        <dbReference type="Proteomes" id="UP001143474"/>
    </source>
</evidence>
<keyword evidence="3" id="KW-1185">Reference proteome</keyword>
<evidence type="ECO:0000256" key="1">
    <source>
        <dbReference type="SAM" id="MobiDB-lite"/>
    </source>
</evidence>
<sequence>MSCALLTTVLLSGCASGLPAYRSTPGAEEFESSGEDDLWPGDEEMEESDDELYVAICVSKRTRSRVAYRPCDDAQPGFTWYFIPEEGKIPATDQKAKGGSFTDPGYEGFRARARGGPVSEAIVSDEENRVSVCVRKRTRVRVADDRCDDEDDGFAWYNIPLDGYAPAVGRKAEGGSFYFTGWDGLRARKKGGKARDAVIERVQQPQSRPTRGPRCTMTINGRCANAGSGCTYTVNGACRDNGGFPGLPPGRADVHGRAS</sequence>
<dbReference type="EMBL" id="BSEV01000001">
    <property type="protein sequence ID" value="GLK07132.1"/>
    <property type="molecule type" value="Genomic_DNA"/>
</dbReference>
<reference evidence="2" key="1">
    <citation type="journal article" date="2014" name="Int. J. Syst. Evol. Microbiol.">
        <title>Complete genome sequence of Corynebacterium casei LMG S-19264T (=DSM 44701T), isolated from a smear-ripened cheese.</title>
        <authorList>
            <consortium name="US DOE Joint Genome Institute (JGI-PGF)"/>
            <person name="Walter F."/>
            <person name="Albersmeier A."/>
            <person name="Kalinowski J."/>
            <person name="Ruckert C."/>
        </authorList>
    </citation>
    <scope>NUCLEOTIDE SEQUENCE</scope>
    <source>
        <strain evidence="2">VKM Ac-2007</strain>
    </source>
</reference>
<dbReference type="AlphaFoldDB" id="A0A9W6HW35"/>
<name>A0A9W6HW35_9ACTN</name>
<comment type="caution">
    <text evidence="2">The sequence shown here is derived from an EMBL/GenBank/DDBJ whole genome shotgun (WGS) entry which is preliminary data.</text>
</comment>
<accession>A0A9W6HW35</accession>
<protein>
    <submittedName>
        <fullName evidence="2">Uncharacterized protein</fullName>
    </submittedName>
</protein>
<evidence type="ECO:0000313" key="2">
    <source>
        <dbReference type="EMBL" id="GLK07132.1"/>
    </source>
</evidence>
<reference evidence="2" key="2">
    <citation type="submission" date="2023-01" db="EMBL/GenBank/DDBJ databases">
        <authorList>
            <person name="Sun Q."/>
            <person name="Evtushenko L."/>
        </authorList>
    </citation>
    <scope>NUCLEOTIDE SEQUENCE</scope>
    <source>
        <strain evidence="2">VKM Ac-2007</strain>
    </source>
</reference>
<feature type="region of interest" description="Disordered" evidence="1">
    <location>
        <begin position="24"/>
        <end position="45"/>
    </location>
</feature>
<proteinExistence type="predicted"/>
<dbReference type="Proteomes" id="UP001143474">
    <property type="component" value="Unassembled WGS sequence"/>
</dbReference>